<dbReference type="HOGENOM" id="CLU_1369528_0_0_2"/>
<evidence type="ECO:0008006" key="3">
    <source>
        <dbReference type="Google" id="ProtNLM"/>
    </source>
</evidence>
<organism evidence="1 2">
    <name type="scientific">Methanococcoides burtonii (strain DSM 6242 / NBRC 107633 / OCM 468 / ACE-M)</name>
    <dbReference type="NCBI Taxonomy" id="259564"/>
    <lineage>
        <taxon>Archaea</taxon>
        <taxon>Methanobacteriati</taxon>
        <taxon>Methanobacteriota</taxon>
        <taxon>Stenosarchaea group</taxon>
        <taxon>Methanomicrobia</taxon>
        <taxon>Methanosarcinales</taxon>
        <taxon>Methanosarcinaceae</taxon>
        <taxon>Methanococcoides</taxon>
    </lineage>
</organism>
<dbReference type="EMBL" id="CP000300">
    <property type="protein sequence ID" value="ABE51179.1"/>
    <property type="molecule type" value="Genomic_DNA"/>
</dbReference>
<dbReference type="AlphaFoldDB" id="Q12ZE7"/>
<dbReference type="OrthoDB" id="131113at2157"/>
<accession>Q12ZE7</accession>
<evidence type="ECO:0000313" key="1">
    <source>
        <dbReference type="EMBL" id="ABE51179.1"/>
    </source>
</evidence>
<dbReference type="Proteomes" id="UP000001979">
    <property type="component" value="Chromosome"/>
</dbReference>
<proteinExistence type="predicted"/>
<evidence type="ECO:0000313" key="2">
    <source>
        <dbReference type="Proteomes" id="UP000001979"/>
    </source>
</evidence>
<sequence>MDLKKINKTKFICTIGFLLIICTISASATPDAIIDRSRTQFPDISASTISYINSKCNDVKSDLFLISDISSITDYQTGASSDTAFVDNIDLLDDTTTTNVVLIHSHGDTFLLSSFIKFKDDSKLYDNEVTSGMDSRNSGFIFAGACSSAKYTDLGNSFINKGFDTYFGYKETVYTLHNALFYSEFFDLGTFTNVPVSTAASYAADETKEEYGDDTSVANYRLIGDSTLCLRT</sequence>
<dbReference type="RefSeq" id="WP_011498343.1">
    <property type="nucleotide sequence ID" value="NC_007955.1"/>
</dbReference>
<gene>
    <name evidence="1" type="ordered locus">Mbur_0168</name>
</gene>
<dbReference type="KEGG" id="mbu:Mbur_0168"/>
<keyword evidence="2" id="KW-1185">Reference proteome</keyword>
<reference evidence="2" key="1">
    <citation type="journal article" date="2009" name="ISME J.">
        <title>The genome sequence of the psychrophilic archaeon, Methanococcoides burtonii: the role of genome evolution in cold adaptation.</title>
        <authorList>
            <person name="Allen M.A."/>
            <person name="Lauro F.M."/>
            <person name="Williams T.J."/>
            <person name="Burg D."/>
            <person name="Siddiqui K.S."/>
            <person name="De Francisci D."/>
            <person name="Chong K.W."/>
            <person name="Pilak O."/>
            <person name="Chew H.H."/>
            <person name="De Maere M.Z."/>
            <person name="Ting L."/>
            <person name="Katrib M."/>
            <person name="Ng C."/>
            <person name="Sowers K.R."/>
            <person name="Galperin M.Y."/>
            <person name="Anderson I.J."/>
            <person name="Ivanova N."/>
            <person name="Dalin E."/>
            <person name="Martinez M."/>
            <person name="Lapidus A."/>
            <person name="Hauser L."/>
            <person name="Land M."/>
            <person name="Thomas T."/>
            <person name="Cavicchioli R."/>
        </authorList>
    </citation>
    <scope>NUCLEOTIDE SEQUENCE [LARGE SCALE GENOMIC DNA]</scope>
    <source>
        <strain evidence="2">DSM 6242 / NBRC 107633 / OCM 468 / ACE-M</strain>
    </source>
</reference>
<name>Q12ZE7_METBU</name>
<protein>
    <recommendedName>
        <fullName evidence="3">Gingipain domain-containing protein</fullName>
    </recommendedName>
</protein>
<dbReference type="GeneID" id="3997134"/>